<proteinExistence type="predicted"/>
<evidence type="ECO:0000256" key="1">
    <source>
        <dbReference type="SAM" id="Phobius"/>
    </source>
</evidence>
<feature type="transmembrane region" description="Helical" evidence="1">
    <location>
        <begin position="6"/>
        <end position="27"/>
    </location>
</feature>
<keyword evidence="1" id="KW-0812">Transmembrane</keyword>
<name>A0ABU0ZL89_9ACTN</name>
<keyword evidence="3" id="KW-1185">Reference proteome</keyword>
<gene>
    <name evidence="2" type="ORF">RB614_21835</name>
</gene>
<organism evidence="2 3">
    <name type="scientific">Phytohabitans maris</name>
    <dbReference type="NCBI Taxonomy" id="3071409"/>
    <lineage>
        <taxon>Bacteria</taxon>
        <taxon>Bacillati</taxon>
        <taxon>Actinomycetota</taxon>
        <taxon>Actinomycetes</taxon>
        <taxon>Micromonosporales</taxon>
        <taxon>Micromonosporaceae</taxon>
    </lineage>
</organism>
<evidence type="ECO:0000313" key="2">
    <source>
        <dbReference type="EMBL" id="MDQ7907157.1"/>
    </source>
</evidence>
<protein>
    <submittedName>
        <fullName evidence="2">Uncharacterized protein</fullName>
    </submittedName>
</protein>
<sequence>MELTAVSALLVVAGCVVFGLVVLAAIAERPRRQPRPDPAKLRAAARALAAHAGHTHAIAGRAAAAAIEARERLAAAEETREEAWQAQEAAGAAFQAAWQEAQAARDERDAVPTVDLELVVAGDVEGADGDRQRDVSRAALSAYRRGDLSVDELREVWRRAGDWDPEQEERERRADHLRAEELAARRAYERAALFARQAAEALWAAEADSRAMSGEAMAAAAEAHEALLVTQRFAGKGEGRKKKRRKR</sequence>
<keyword evidence="1" id="KW-0472">Membrane</keyword>
<reference evidence="2 3" key="1">
    <citation type="submission" date="2023-08" db="EMBL/GenBank/DDBJ databases">
        <title>Phytohabitans sansha sp. nov., isolated from marine sediment.</title>
        <authorList>
            <person name="Zhao Y."/>
            <person name="Yi K."/>
        </authorList>
    </citation>
    <scope>NUCLEOTIDE SEQUENCE [LARGE SCALE GENOMIC DNA]</scope>
    <source>
        <strain evidence="2 3">ZYX-F-186</strain>
    </source>
</reference>
<dbReference type="Proteomes" id="UP001230908">
    <property type="component" value="Unassembled WGS sequence"/>
</dbReference>
<accession>A0ABU0ZL89</accession>
<keyword evidence="1" id="KW-1133">Transmembrane helix</keyword>
<dbReference type="RefSeq" id="WP_308714435.1">
    <property type="nucleotide sequence ID" value="NZ_JAVHUY010000020.1"/>
</dbReference>
<evidence type="ECO:0000313" key="3">
    <source>
        <dbReference type="Proteomes" id="UP001230908"/>
    </source>
</evidence>
<comment type="caution">
    <text evidence="2">The sequence shown here is derived from an EMBL/GenBank/DDBJ whole genome shotgun (WGS) entry which is preliminary data.</text>
</comment>
<dbReference type="EMBL" id="JAVHUY010000020">
    <property type="protein sequence ID" value="MDQ7907157.1"/>
    <property type="molecule type" value="Genomic_DNA"/>
</dbReference>